<evidence type="ECO:0000256" key="6">
    <source>
        <dbReference type="ARBA" id="ARBA00022679"/>
    </source>
</evidence>
<evidence type="ECO:0000313" key="12">
    <source>
        <dbReference type="Proteomes" id="UP000707356"/>
    </source>
</evidence>
<dbReference type="EC" id="2.4.1.25" evidence="3 10"/>
<reference evidence="11" key="1">
    <citation type="submission" date="2021-05" db="EMBL/GenBank/DDBJ databases">
        <authorList>
            <person name="Pietrasiak N."/>
            <person name="Ward R."/>
            <person name="Stajich J.E."/>
            <person name="Kurbessoian T."/>
        </authorList>
    </citation>
    <scope>NUCLEOTIDE SEQUENCE</scope>
    <source>
        <strain evidence="11">GSE-TBD4-15B</strain>
    </source>
</reference>
<gene>
    <name evidence="11" type="primary">malQ</name>
    <name evidence="11" type="ORF">KME07_03260</name>
</gene>
<evidence type="ECO:0000256" key="10">
    <source>
        <dbReference type="RuleBase" id="RU361207"/>
    </source>
</evidence>
<keyword evidence="6 10" id="KW-0808">Transferase</keyword>
<evidence type="ECO:0000256" key="4">
    <source>
        <dbReference type="ARBA" id="ARBA00020295"/>
    </source>
</evidence>
<dbReference type="Proteomes" id="UP000707356">
    <property type="component" value="Unassembled WGS sequence"/>
</dbReference>
<reference evidence="11" key="2">
    <citation type="journal article" date="2022" name="Microbiol. Resour. Announc.">
        <title>Metagenome Sequencing to Explore Phylogenomics of Terrestrial Cyanobacteria.</title>
        <authorList>
            <person name="Ward R.D."/>
            <person name="Stajich J.E."/>
            <person name="Johansen J.R."/>
            <person name="Huntemann M."/>
            <person name="Clum A."/>
            <person name="Foster B."/>
            <person name="Foster B."/>
            <person name="Roux S."/>
            <person name="Palaniappan K."/>
            <person name="Varghese N."/>
            <person name="Mukherjee S."/>
            <person name="Reddy T.B.K."/>
            <person name="Daum C."/>
            <person name="Copeland A."/>
            <person name="Chen I.A."/>
            <person name="Ivanova N.N."/>
            <person name="Kyrpides N.C."/>
            <person name="Shapiro N."/>
            <person name="Eloe-Fadrosh E.A."/>
            <person name="Pietrasiak N."/>
        </authorList>
    </citation>
    <scope>NUCLEOTIDE SEQUENCE</scope>
    <source>
        <strain evidence="11">GSE-TBD4-15B</strain>
    </source>
</reference>
<comment type="similarity">
    <text evidence="2 10">Belongs to the disproportionating enzyme family.</text>
</comment>
<dbReference type="SUPFAM" id="SSF51445">
    <property type="entry name" value="(Trans)glycosidases"/>
    <property type="match status" value="1"/>
</dbReference>
<dbReference type="InterPro" id="IPR017853">
    <property type="entry name" value="GH"/>
</dbReference>
<evidence type="ECO:0000256" key="7">
    <source>
        <dbReference type="ARBA" id="ARBA00023277"/>
    </source>
</evidence>
<dbReference type="GO" id="GO:0005975">
    <property type="term" value="P:carbohydrate metabolic process"/>
    <property type="evidence" value="ECO:0007669"/>
    <property type="project" value="InterPro"/>
</dbReference>
<comment type="caution">
    <text evidence="11">The sequence shown here is derived from an EMBL/GenBank/DDBJ whole genome shotgun (WGS) entry which is preliminary data.</text>
</comment>
<dbReference type="PANTHER" id="PTHR32438">
    <property type="entry name" value="4-ALPHA-GLUCANOTRANSFERASE DPE1, CHLOROPLASTIC/AMYLOPLASTIC"/>
    <property type="match status" value="1"/>
</dbReference>
<dbReference type="Pfam" id="PF02446">
    <property type="entry name" value="Glyco_hydro_77"/>
    <property type="match status" value="1"/>
</dbReference>
<dbReference type="PANTHER" id="PTHR32438:SF5">
    <property type="entry name" value="4-ALPHA-GLUCANOTRANSFERASE DPE1, CHLOROPLASTIC_AMYLOPLASTIC"/>
    <property type="match status" value="1"/>
</dbReference>
<dbReference type="EMBL" id="JAHHHV010000013">
    <property type="protein sequence ID" value="MBW4464444.1"/>
    <property type="molecule type" value="Genomic_DNA"/>
</dbReference>
<organism evidence="11 12">
    <name type="scientific">Pegethrix bostrychoides GSE-TBD4-15B</name>
    <dbReference type="NCBI Taxonomy" id="2839662"/>
    <lineage>
        <taxon>Bacteria</taxon>
        <taxon>Bacillati</taxon>
        <taxon>Cyanobacteriota</taxon>
        <taxon>Cyanophyceae</taxon>
        <taxon>Oculatellales</taxon>
        <taxon>Oculatellaceae</taxon>
        <taxon>Pegethrix</taxon>
    </lineage>
</organism>
<evidence type="ECO:0000256" key="5">
    <source>
        <dbReference type="ARBA" id="ARBA00022676"/>
    </source>
</evidence>
<keyword evidence="7 10" id="KW-0119">Carbohydrate metabolism</keyword>
<dbReference type="NCBIfam" id="NF011080">
    <property type="entry name" value="PRK14508.1-3"/>
    <property type="match status" value="1"/>
</dbReference>
<comment type="catalytic activity">
    <reaction evidence="1 10">
        <text>Transfers a segment of a (1-&gt;4)-alpha-D-glucan to a new position in an acceptor, which may be glucose or a (1-&gt;4)-alpha-D-glucan.</text>
        <dbReference type="EC" id="2.4.1.25"/>
    </reaction>
</comment>
<dbReference type="GO" id="GO:0004134">
    <property type="term" value="F:4-alpha-glucanotransferase activity"/>
    <property type="evidence" value="ECO:0007669"/>
    <property type="project" value="UniProtKB-EC"/>
</dbReference>
<dbReference type="NCBIfam" id="TIGR00217">
    <property type="entry name" value="malQ"/>
    <property type="match status" value="1"/>
</dbReference>
<dbReference type="NCBIfam" id="NF011079">
    <property type="entry name" value="PRK14508.1-2"/>
    <property type="match status" value="1"/>
</dbReference>
<evidence type="ECO:0000313" key="11">
    <source>
        <dbReference type="EMBL" id="MBW4464444.1"/>
    </source>
</evidence>
<evidence type="ECO:0000256" key="3">
    <source>
        <dbReference type="ARBA" id="ARBA00012560"/>
    </source>
</evidence>
<accession>A0A951U3A5</accession>
<evidence type="ECO:0000256" key="1">
    <source>
        <dbReference type="ARBA" id="ARBA00000439"/>
    </source>
</evidence>
<sequence>MPFPRASGILLHPTSFPSRFGVGDLGSEAYRFIEFLAESGQSIWQILPLGPTGYGDSPYQCFSAIAGNPLLISLERLRDQGWLSNEDLDTLPELPQQVDFGWVIFLKLPLLKKASAAFKTQAAPEQQAAFAEFCREKADWLDDYALFMALKDANNGDSWYTWETGVRIRKPSALEAARQTLSAKIFFHQFLQFQFFQQWHDLKRFANERGIQILGDLPIYVAHDSAEVWAHPDIFQLDEATGLPIAVAGVPPDYFSETGQLWGNPIYNWQRLQEQDFQWWIQRFEAMLDCVDLIRIDHFRGFEAYWSVPQRETTAINGEWIQAPGKTFFTRLHEALGNLPIVAEDLGLITDEVEELRDEFGFPGMKILQFAFDSDAENPYLPFNYCTNSVVYTGTHDNDTTLGWFNKRSPEAQEHVRRYLGCTSPDGIHWDLIRLAMSSVSDLAIIQLQDLLGLETESRMNSPSADMGNWSWRYEPGVLTPEIRDRLRSMTEIYGRLPKSNEHH</sequence>
<keyword evidence="5 10" id="KW-0328">Glycosyltransferase</keyword>
<proteinExistence type="inferred from homology"/>
<dbReference type="AlphaFoldDB" id="A0A951U3A5"/>
<evidence type="ECO:0000256" key="9">
    <source>
        <dbReference type="ARBA" id="ARBA00031501"/>
    </source>
</evidence>
<dbReference type="Gene3D" id="3.20.20.80">
    <property type="entry name" value="Glycosidases"/>
    <property type="match status" value="1"/>
</dbReference>
<protein>
    <recommendedName>
        <fullName evidence="4 10">4-alpha-glucanotransferase</fullName>
        <ecNumber evidence="3 10">2.4.1.25</ecNumber>
    </recommendedName>
    <alternativeName>
        <fullName evidence="8 10">Amylomaltase</fullName>
    </alternativeName>
    <alternativeName>
        <fullName evidence="9 10">Disproportionating enzyme</fullName>
    </alternativeName>
</protein>
<dbReference type="InterPro" id="IPR003385">
    <property type="entry name" value="Glyco_hydro_77"/>
</dbReference>
<name>A0A951U3A5_9CYAN</name>
<evidence type="ECO:0000256" key="8">
    <source>
        <dbReference type="ARBA" id="ARBA00031423"/>
    </source>
</evidence>
<evidence type="ECO:0000256" key="2">
    <source>
        <dbReference type="ARBA" id="ARBA00005684"/>
    </source>
</evidence>